<organism evidence="2 3">
    <name type="scientific">Pleurodeles waltl</name>
    <name type="common">Iberian ribbed newt</name>
    <dbReference type="NCBI Taxonomy" id="8319"/>
    <lineage>
        <taxon>Eukaryota</taxon>
        <taxon>Metazoa</taxon>
        <taxon>Chordata</taxon>
        <taxon>Craniata</taxon>
        <taxon>Vertebrata</taxon>
        <taxon>Euteleostomi</taxon>
        <taxon>Amphibia</taxon>
        <taxon>Batrachia</taxon>
        <taxon>Caudata</taxon>
        <taxon>Salamandroidea</taxon>
        <taxon>Salamandridae</taxon>
        <taxon>Pleurodelinae</taxon>
        <taxon>Pleurodeles</taxon>
    </lineage>
</organism>
<proteinExistence type="predicted"/>
<evidence type="ECO:0000256" key="1">
    <source>
        <dbReference type="SAM" id="MobiDB-lite"/>
    </source>
</evidence>
<reference evidence="2" key="1">
    <citation type="journal article" date="2022" name="bioRxiv">
        <title>Sequencing and chromosome-scale assembly of the giantPleurodeles waltlgenome.</title>
        <authorList>
            <person name="Brown T."/>
            <person name="Elewa A."/>
            <person name="Iarovenko S."/>
            <person name="Subramanian E."/>
            <person name="Araus A.J."/>
            <person name="Petzold A."/>
            <person name="Susuki M."/>
            <person name="Suzuki K.-i.T."/>
            <person name="Hayashi T."/>
            <person name="Toyoda A."/>
            <person name="Oliveira C."/>
            <person name="Osipova E."/>
            <person name="Leigh N.D."/>
            <person name="Simon A."/>
            <person name="Yun M.H."/>
        </authorList>
    </citation>
    <scope>NUCLEOTIDE SEQUENCE</scope>
    <source>
        <strain evidence="2">20211129_DDA</strain>
        <tissue evidence="2">Liver</tissue>
    </source>
</reference>
<feature type="compositionally biased region" description="Basic and acidic residues" evidence="1">
    <location>
        <begin position="82"/>
        <end position="91"/>
    </location>
</feature>
<accession>A0AAV7VQ15</accession>
<name>A0AAV7VQ15_PLEWA</name>
<dbReference type="EMBL" id="JANPWB010000003">
    <property type="protein sequence ID" value="KAJ1202373.1"/>
    <property type="molecule type" value="Genomic_DNA"/>
</dbReference>
<dbReference type="AlphaFoldDB" id="A0AAV7VQ15"/>
<gene>
    <name evidence="2" type="ORF">NDU88_006173</name>
</gene>
<evidence type="ECO:0000313" key="2">
    <source>
        <dbReference type="EMBL" id="KAJ1202373.1"/>
    </source>
</evidence>
<evidence type="ECO:0000313" key="3">
    <source>
        <dbReference type="Proteomes" id="UP001066276"/>
    </source>
</evidence>
<feature type="compositionally biased region" description="Basic and acidic residues" evidence="1">
    <location>
        <begin position="65"/>
        <end position="76"/>
    </location>
</feature>
<comment type="caution">
    <text evidence="2">The sequence shown here is derived from an EMBL/GenBank/DDBJ whole genome shotgun (WGS) entry which is preliminary data.</text>
</comment>
<sequence length="120" mass="12948">MEGLPLERIQMQKKKQDEDMFRWHGPFASKGNHDLALEVGISVAGGGLALAMCRSSVAGLEYVKTSKDTKMEEGNRDGTAADSRKPGKPEQHPGIIGTPPTDATLQKRVMATGKSHLGVY</sequence>
<protein>
    <submittedName>
        <fullName evidence="2">Uncharacterized protein</fullName>
    </submittedName>
</protein>
<feature type="region of interest" description="Disordered" evidence="1">
    <location>
        <begin position="65"/>
        <end position="106"/>
    </location>
</feature>
<dbReference type="Proteomes" id="UP001066276">
    <property type="component" value="Chromosome 2_1"/>
</dbReference>
<keyword evidence="3" id="KW-1185">Reference proteome</keyword>